<protein>
    <submittedName>
        <fullName evidence="1">Uncharacterized protein</fullName>
    </submittedName>
</protein>
<dbReference type="EMBL" id="DWWT01000059">
    <property type="protein sequence ID" value="HJC06781.1"/>
    <property type="molecule type" value="Genomic_DNA"/>
</dbReference>
<proteinExistence type="predicted"/>
<reference evidence="1" key="2">
    <citation type="submission" date="2021-04" db="EMBL/GenBank/DDBJ databases">
        <authorList>
            <person name="Gilroy R."/>
        </authorList>
    </citation>
    <scope>NUCLEOTIDE SEQUENCE</scope>
    <source>
        <strain evidence="1">CHK180-15479</strain>
    </source>
</reference>
<accession>A0A9D2N294</accession>
<dbReference type="AlphaFoldDB" id="A0A9D2N294"/>
<evidence type="ECO:0000313" key="1">
    <source>
        <dbReference type="EMBL" id="HJC06781.1"/>
    </source>
</evidence>
<name>A0A9D2N294_9FIRM</name>
<comment type="caution">
    <text evidence="1">The sequence shown here is derived from an EMBL/GenBank/DDBJ whole genome shotgun (WGS) entry which is preliminary data.</text>
</comment>
<evidence type="ECO:0000313" key="2">
    <source>
        <dbReference type="Proteomes" id="UP000823910"/>
    </source>
</evidence>
<dbReference type="Proteomes" id="UP000823910">
    <property type="component" value="Unassembled WGS sequence"/>
</dbReference>
<reference evidence="1" key="1">
    <citation type="journal article" date="2021" name="PeerJ">
        <title>Extensive microbial diversity within the chicken gut microbiome revealed by metagenomics and culture.</title>
        <authorList>
            <person name="Gilroy R."/>
            <person name="Ravi A."/>
            <person name="Getino M."/>
            <person name="Pursley I."/>
            <person name="Horton D.L."/>
            <person name="Alikhan N.F."/>
            <person name="Baker D."/>
            <person name="Gharbi K."/>
            <person name="Hall N."/>
            <person name="Watson M."/>
            <person name="Adriaenssens E.M."/>
            <person name="Foster-Nyarko E."/>
            <person name="Jarju S."/>
            <person name="Secka A."/>
            <person name="Antonio M."/>
            <person name="Oren A."/>
            <person name="Chaudhuri R.R."/>
            <person name="La Ragione R."/>
            <person name="Hildebrand F."/>
            <person name="Pallen M.J."/>
        </authorList>
    </citation>
    <scope>NUCLEOTIDE SEQUENCE</scope>
    <source>
        <strain evidence="1">CHK180-15479</strain>
    </source>
</reference>
<organism evidence="1 2">
    <name type="scientific">Candidatus Enterocloster excrementipullorum</name>
    <dbReference type="NCBI Taxonomy" id="2838559"/>
    <lineage>
        <taxon>Bacteria</taxon>
        <taxon>Bacillati</taxon>
        <taxon>Bacillota</taxon>
        <taxon>Clostridia</taxon>
        <taxon>Lachnospirales</taxon>
        <taxon>Lachnospiraceae</taxon>
        <taxon>Enterocloster</taxon>
    </lineage>
</organism>
<gene>
    <name evidence="1" type="ORF">H9704_11620</name>
</gene>
<sequence>MKNYEPPTLPVAISDHVEQKVEEAEETFDYEKYQIEGLNAFYILPSHENKPDEMVDFKVLDYQEDVGFIYAYKTPYYGPDDESEGLTVSAVGDVGDGEDLETRTATETQDTSLLVTVLMSYRPDTGAYHVFFTCLESGIDAEAVEKEVDEELGTISGSVTENRLMAQKLSGQELYFLYQENIGYLFNSQGEEVWSYDYNIVVNQEVEKLIERHAKSGYTADVTISDVVMDGARYLYIPIAVELEKEGDDGIDLDSFSENDKELESSSFRAVLCCYNVNVGGNNQENIRFTSTNENWERQRAAWLEYDGATFSSKKEMEDYQKNVTMDRLKTGAAGGCRDLFTYFYTAGNALNLELWGVPDIFEVYDDHLSDWIFENYDLLIQHGTEDYLMRRFGWNYRVFWSIFSFLHYRPFYQPRAFWNSLSLEEREEWYYTVKTAMALYFQEEGGIRIPPMGMGAWSSRDQTNESPLSNFLTLLPYFQDTYALEALFAGKTTVYENGETETRLADIRIPGRLAARDAQRPEIQVAEYTEPLTRTFYYEEEVETENEEGETETEIITVEVTETTPSVPLTYELTLADDTMVFWIEGEETDAEVIPSGSFGVLYLEDVSEPDTPDEESLSMAVYDDGQAVRPIEDASVRGKITDGGFYYYDNTETAAVITSTGITFYQRSGQERVFKPIAYAPSEDLAQPSGMTISVAGGESYLDTVSSEEVADVGEEQDAVIDEKLESGKDTEIYSGTDLAPLNRNEFVISTMYNGIILYNLRSGLSVSLEDGCYYASFPGKGSGQDRSFMVVGYQTDEYFYQPNDIAWAKCYEMDLAARGQELEKEAVNDYIDDLADAYLSRTHRVQMTEDGKGYVPVEPDEAGETANQQAETLFFGAEGSAEGELRGLIERMGFSIDFEELWDHTRQVREKLQNQRIALTELYALAGLGVISQTPAGGNLLEIEGRLIRAPYTSNLENILVELALTDYAVDRIESSEERALYRGYQESQRELSGSMAVINSIMTEGSGVSTGESGRLQADKQDVAKAQRALEESVFYQEVLADLQARYEKEHYGAEGQSWDSYMQEMLELVSPDYSTNTREEGMREFCQAAGISEELTDLDELAGDLSGVYRVSELEELIIEYKVSGAAYQNTGYKQELQEYRDAHYDSEAERLAAFRGAGFYTIITNLQVQNMEYLEENDMTWEELLESIIQKCGSGIVLPSEAEEESNDD</sequence>